<evidence type="ECO:0000256" key="4">
    <source>
        <dbReference type="ARBA" id="ARBA00022824"/>
    </source>
</evidence>
<keyword evidence="4 7" id="KW-0256">Endoplasmic reticulum</keyword>
<reference evidence="9" key="2">
    <citation type="submission" date="2014-07" db="EMBL/GenBank/DDBJ databases">
        <authorList>
            <person name="Hull J."/>
        </authorList>
    </citation>
    <scope>NUCLEOTIDE SEQUENCE</scope>
</reference>
<dbReference type="GO" id="GO:0006950">
    <property type="term" value="P:response to stress"/>
    <property type="evidence" value="ECO:0007669"/>
    <property type="project" value="UniProtKB-ARBA"/>
</dbReference>
<reference evidence="11" key="4">
    <citation type="journal article" date="2016" name="Gigascience">
        <title>De novo construction of an expanded transcriptome assembly for the western tarnished plant bug, Lygus hesperus.</title>
        <authorList>
            <person name="Tassone E.E."/>
            <person name="Geib S.M."/>
            <person name="Hall B."/>
            <person name="Fabrick J.A."/>
            <person name="Brent C.S."/>
            <person name="Hull J.J."/>
        </authorList>
    </citation>
    <scope>NUCLEOTIDE SEQUENCE</scope>
</reference>
<keyword evidence="6 7" id="KW-0472">Membrane</keyword>
<dbReference type="GO" id="GO:0005789">
    <property type="term" value="C:endoplasmic reticulum membrane"/>
    <property type="evidence" value="ECO:0007669"/>
    <property type="project" value="UniProtKB-SubCell"/>
</dbReference>
<keyword evidence="5 7" id="KW-1133">Transmembrane helix</keyword>
<proteinExistence type="inferred from homology"/>
<feature type="transmembrane region" description="Helical" evidence="7">
    <location>
        <begin position="20"/>
        <end position="43"/>
    </location>
</feature>
<evidence type="ECO:0000256" key="6">
    <source>
        <dbReference type="ARBA" id="ARBA00023136"/>
    </source>
</evidence>
<dbReference type="AlphaFoldDB" id="A0A0A9Z290"/>
<keyword evidence="3 7" id="KW-0812">Transmembrane</keyword>
<dbReference type="SUPFAM" id="SSF144091">
    <property type="entry name" value="Rhomboid-like"/>
    <property type="match status" value="1"/>
</dbReference>
<gene>
    <name evidence="9" type="primary">DERL2</name>
    <name evidence="11" type="synonym">DERL2_2</name>
    <name evidence="9" type="ORF">CM83_48726</name>
    <name evidence="11" type="ORF">g.47789</name>
</gene>
<evidence type="ECO:0000256" key="1">
    <source>
        <dbReference type="ARBA" id="ARBA00004477"/>
    </source>
</evidence>
<dbReference type="Pfam" id="PF04511">
    <property type="entry name" value="DER1"/>
    <property type="match status" value="1"/>
</dbReference>
<dbReference type="InterPro" id="IPR035952">
    <property type="entry name" value="Rhomboid-like_sf"/>
</dbReference>
<dbReference type="InterPro" id="IPR007599">
    <property type="entry name" value="DER1"/>
</dbReference>
<feature type="transmembrane region" description="Helical" evidence="7">
    <location>
        <begin position="55"/>
        <end position="80"/>
    </location>
</feature>
<accession>A0A0A9Z290</accession>
<comment type="similarity">
    <text evidence="2 7">Belongs to the derlin family.</text>
</comment>
<evidence type="ECO:0000256" key="7">
    <source>
        <dbReference type="RuleBase" id="RU363059"/>
    </source>
</evidence>
<evidence type="ECO:0000313" key="10">
    <source>
        <dbReference type="EMBL" id="JAG65553.1"/>
    </source>
</evidence>
<name>A0A0A9Z290_LYGHE</name>
<evidence type="ECO:0000256" key="5">
    <source>
        <dbReference type="ARBA" id="ARBA00022989"/>
    </source>
</evidence>
<feature type="transmembrane region" description="Helical" evidence="7">
    <location>
        <begin position="154"/>
        <end position="175"/>
    </location>
</feature>
<sequence length="246" mass="28491">MAYQTLMQEYMQMPVVTRAYTTACVVTTLAVQLEIVSPFQLYFNPILIMKQYQVWRLVTTFTFFGTFGFNFFFNMIFTYRYCRMLEEGSFRGRTADFVMMFLFGGVCMTTCAFLGANLLFLGQAFTIMLVYVWARRNPFIRMNFFGLMNFQAPYLPWVLLGFSVLLGNTVWVDLIGMAVGHSYYFLEDVFPHQRNGFRILKTPQFLKNIFDPPVEDPNYSALPEERPGGFDWGGRDQAQAPAPAPQ</sequence>
<dbReference type="EMBL" id="GBHO01007674">
    <property type="protein sequence ID" value="JAG35930.1"/>
    <property type="molecule type" value="Transcribed_RNA"/>
</dbReference>
<evidence type="ECO:0000256" key="8">
    <source>
        <dbReference type="SAM" id="MobiDB-lite"/>
    </source>
</evidence>
<evidence type="ECO:0000256" key="3">
    <source>
        <dbReference type="ARBA" id="ARBA00022692"/>
    </source>
</evidence>
<feature type="region of interest" description="Disordered" evidence="8">
    <location>
        <begin position="217"/>
        <end position="246"/>
    </location>
</feature>
<reference evidence="10" key="3">
    <citation type="submission" date="2014-09" db="EMBL/GenBank/DDBJ databases">
        <authorList>
            <person name="Magalhaes I.L.F."/>
            <person name="Oliveira U."/>
            <person name="Santos F.R."/>
            <person name="Vidigal T.H.D.A."/>
            <person name="Brescovit A.D."/>
            <person name="Santos A.J."/>
        </authorList>
    </citation>
    <scope>NUCLEOTIDE SEQUENCE</scope>
</reference>
<reference evidence="9" key="1">
    <citation type="journal article" date="2014" name="PLoS ONE">
        <title>Transcriptome-Based Identification of ABC Transporters in the Western Tarnished Plant Bug Lygus hesperus.</title>
        <authorList>
            <person name="Hull J.J."/>
            <person name="Chaney K."/>
            <person name="Geib S.M."/>
            <person name="Fabrick J.A."/>
            <person name="Brent C.S."/>
            <person name="Walsh D."/>
            <person name="Lavine L.C."/>
        </authorList>
    </citation>
    <scope>NUCLEOTIDE SEQUENCE</scope>
</reference>
<feature type="transmembrane region" description="Helical" evidence="7">
    <location>
        <begin position="101"/>
        <end position="134"/>
    </location>
</feature>
<dbReference type="EMBL" id="GDHC01018876">
    <property type="protein sequence ID" value="JAP99752.1"/>
    <property type="molecule type" value="Transcribed_RNA"/>
</dbReference>
<evidence type="ECO:0000313" key="9">
    <source>
        <dbReference type="EMBL" id="JAG35930.1"/>
    </source>
</evidence>
<evidence type="ECO:0000313" key="11">
    <source>
        <dbReference type="EMBL" id="JAP99752.1"/>
    </source>
</evidence>
<feature type="compositionally biased region" description="Low complexity" evidence="8">
    <location>
        <begin position="237"/>
        <end position="246"/>
    </location>
</feature>
<comment type="function">
    <text evidence="7">May be involved in the degradation of misfolded endoplasmic reticulum (ER) luminal proteins.</text>
</comment>
<organism evidence="9">
    <name type="scientific">Lygus hesperus</name>
    <name type="common">Western plant bug</name>
    <dbReference type="NCBI Taxonomy" id="30085"/>
    <lineage>
        <taxon>Eukaryota</taxon>
        <taxon>Metazoa</taxon>
        <taxon>Ecdysozoa</taxon>
        <taxon>Arthropoda</taxon>
        <taxon>Hexapoda</taxon>
        <taxon>Insecta</taxon>
        <taxon>Pterygota</taxon>
        <taxon>Neoptera</taxon>
        <taxon>Paraneoptera</taxon>
        <taxon>Hemiptera</taxon>
        <taxon>Heteroptera</taxon>
        <taxon>Panheteroptera</taxon>
        <taxon>Cimicomorpha</taxon>
        <taxon>Miridae</taxon>
        <taxon>Mirini</taxon>
        <taxon>Lygus</taxon>
    </lineage>
</organism>
<protein>
    <recommendedName>
        <fullName evidence="7">Derlin</fullName>
    </recommendedName>
</protein>
<dbReference type="EMBL" id="GBRD01000268">
    <property type="protein sequence ID" value="JAG65553.1"/>
    <property type="molecule type" value="Transcribed_RNA"/>
</dbReference>
<comment type="subcellular location">
    <subcellularLocation>
        <location evidence="1 7">Endoplasmic reticulum membrane</location>
        <topology evidence="1 7">Multi-pass membrane protein</topology>
    </subcellularLocation>
</comment>
<evidence type="ECO:0000256" key="2">
    <source>
        <dbReference type="ARBA" id="ARBA00008917"/>
    </source>
</evidence>
<dbReference type="PANTHER" id="PTHR11009">
    <property type="entry name" value="DER1-LIKE PROTEIN, DERLIN"/>
    <property type="match status" value="1"/>
</dbReference>